<evidence type="ECO:0000313" key="14">
    <source>
        <dbReference type="Proteomes" id="UP000630923"/>
    </source>
</evidence>
<evidence type="ECO:0000256" key="2">
    <source>
        <dbReference type="ARBA" id="ARBA00022478"/>
    </source>
</evidence>
<evidence type="ECO:0000256" key="9">
    <source>
        <dbReference type="PIRNR" id="PIRNR000774"/>
    </source>
</evidence>
<protein>
    <recommendedName>
        <fullName evidence="9">RNA polymerase sigma-54 factor</fullName>
    </recommendedName>
</protein>
<dbReference type="RefSeq" id="WP_191250228.1">
    <property type="nucleotide sequence ID" value="NZ_BNCI01000001.1"/>
</dbReference>
<dbReference type="InterPro" id="IPR038709">
    <property type="entry name" value="RpoN_core-bd_sf"/>
</dbReference>
<evidence type="ECO:0000256" key="4">
    <source>
        <dbReference type="ARBA" id="ARBA00022695"/>
    </source>
</evidence>
<accession>A0A919APM9</accession>
<dbReference type="Pfam" id="PF04963">
    <property type="entry name" value="Sigma54_CBD"/>
    <property type="match status" value="1"/>
</dbReference>
<dbReference type="GO" id="GO:0003677">
    <property type="term" value="F:DNA binding"/>
    <property type="evidence" value="ECO:0007669"/>
    <property type="project" value="UniProtKB-KW"/>
</dbReference>
<evidence type="ECO:0000256" key="10">
    <source>
        <dbReference type="SAM" id="MobiDB-lite"/>
    </source>
</evidence>
<dbReference type="InterPro" id="IPR007046">
    <property type="entry name" value="RNA_pol_sigma_54_core-bd"/>
</dbReference>
<feature type="compositionally biased region" description="Low complexity" evidence="10">
    <location>
        <begin position="133"/>
        <end position="145"/>
    </location>
</feature>
<dbReference type="PIRSF" id="PIRSF000774">
    <property type="entry name" value="RpoN"/>
    <property type="match status" value="1"/>
</dbReference>
<dbReference type="PROSITE" id="PS00718">
    <property type="entry name" value="SIGMA54_2"/>
    <property type="match status" value="1"/>
</dbReference>
<dbReference type="GO" id="GO:0016987">
    <property type="term" value="F:sigma factor activity"/>
    <property type="evidence" value="ECO:0007669"/>
    <property type="project" value="UniProtKB-KW"/>
</dbReference>
<comment type="function">
    <text evidence="9">Sigma factors are initiation factors that promote the attachment of RNA polymerase to specific initiation sites and are then released.</text>
</comment>
<dbReference type="Proteomes" id="UP000630923">
    <property type="component" value="Unassembled WGS sequence"/>
</dbReference>
<dbReference type="PROSITE" id="PS00717">
    <property type="entry name" value="SIGMA54_1"/>
    <property type="match status" value="1"/>
</dbReference>
<dbReference type="InterPro" id="IPR007634">
    <property type="entry name" value="RNA_pol_sigma_54_DNA-bd"/>
</dbReference>
<comment type="similarity">
    <text evidence="1 9">Belongs to the sigma-54 factor family.</text>
</comment>
<evidence type="ECO:0000256" key="6">
    <source>
        <dbReference type="ARBA" id="ARBA00023082"/>
    </source>
</evidence>
<keyword evidence="5 9" id="KW-0805">Transcription regulation</keyword>
<keyword evidence="6 9" id="KW-0731">Sigma factor</keyword>
<dbReference type="Gene3D" id="1.10.10.60">
    <property type="entry name" value="Homeodomain-like"/>
    <property type="match status" value="1"/>
</dbReference>
<dbReference type="PANTHER" id="PTHR32248:SF4">
    <property type="entry name" value="RNA POLYMERASE SIGMA-54 FACTOR"/>
    <property type="match status" value="1"/>
</dbReference>
<dbReference type="NCBIfam" id="NF009118">
    <property type="entry name" value="PRK12469.1"/>
    <property type="match status" value="1"/>
</dbReference>
<evidence type="ECO:0000256" key="7">
    <source>
        <dbReference type="ARBA" id="ARBA00023125"/>
    </source>
</evidence>
<evidence type="ECO:0000256" key="8">
    <source>
        <dbReference type="ARBA" id="ARBA00023163"/>
    </source>
</evidence>
<dbReference type="AlphaFoldDB" id="A0A919APM9"/>
<evidence type="ECO:0000259" key="12">
    <source>
        <dbReference type="Pfam" id="PF04963"/>
    </source>
</evidence>
<dbReference type="Gene3D" id="1.10.10.1330">
    <property type="entry name" value="RNA polymerase sigma-54 factor, core-binding domain"/>
    <property type="match status" value="1"/>
</dbReference>
<dbReference type="EMBL" id="BNCI01000001">
    <property type="protein sequence ID" value="GHF15942.1"/>
    <property type="molecule type" value="Genomic_DNA"/>
</dbReference>
<reference evidence="13" key="1">
    <citation type="journal article" date="2014" name="Int. J. Syst. Evol. Microbiol.">
        <title>Complete genome sequence of Corynebacterium casei LMG S-19264T (=DSM 44701T), isolated from a smear-ripened cheese.</title>
        <authorList>
            <consortium name="US DOE Joint Genome Institute (JGI-PGF)"/>
            <person name="Walter F."/>
            <person name="Albersmeier A."/>
            <person name="Kalinowski J."/>
            <person name="Ruckert C."/>
        </authorList>
    </citation>
    <scope>NUCLEOTIDE SEQUENCE</scope>
    <source>
        <strain evidence="13">KCTC 42590</strain>
    </source>
</reference>
<keyword evidence="2 9" id="KW-0240">DNA-directed RNA polymerase</keyword>
<evidence type="ECO:0000313" key="13">
    <source>
        <dbReference type="EMBL" id="GHF15942.1"/>
    </source>
</evidence>
<dbReference type="NCBIfam" id="NF004596">
    <property type="entry name" value="PRK05932.1-3"/>
    <property type="match status" value="1"/>
</dbReference>
<name>A0A919APM9_9PROT</name>
<comment type="caution">
    <text evidence="13">The sequence shown here is derived from an EMBL/GenBank/DDBJ whole genome shotgun (WGS) entry which is preliminary data.</text>
</comment>
<dbReference type="PRINTS" id="PR00045">
    <property type="entry name" value="SIGMA54FCT"/>
</dbReference>
<reference evidence="13" key="2">
    <citation type="submission" date="2020-09" db="EMBL/GenBank/DDBJ databases">
        <authorList>
            <person name="Sun Q."/>
            <person name="Kim S."/>
        </authorList>
    </citation>
    <scope>NUCLEOTIDE SEQUENCE</scope>
    <source>
        <strain evidence="13">KCTC 42590</strain>
    </source>
</reference>
<keyword evidence="3 9" id="KW-0808">Transferase</keyword>
<evidence type="ECO:0000256" key="5">
    <source>
        <dbReference type="ARBA" id="ARBA00023015"/>
    </source>
</evidence>
<dbReference type="PROSITE" id="PS50044">
    <property type="entry name" value="SIGMA54_3"/>
    <property type="match status" value="1"/>
</dbReference>
<keyword evidence="14" id="KW-1185">Reference proteome</keyword>
<dbReference type="Pfam" id="PF04552">
    <property type="entry name" value="Sigma54_DBD"/>
    <property type="match status" value="1"/>
</dbReference>
<keyword evidence="4 9" id="KW-0548">Nucleotidyltransferase</keyword>
<evidence type="ECO:0000256" key="3">
    <source>
        <dbReference type="ARBA" id="ARBA00022679"/>
    </source>
</evidence>
<feature type="domain" description="RNA polymerase sigma factor 54 DNA-binding" evidence="11">
    <location>
        <begin position="364"/>
        <end position="523"/>
    </location>
</feature>
<sequence>MALTPRLDLRQSQQLVMTPQLQQAIKLLQLNNLELADYVSQEVEKNPLLEVGDPNASDGGIEADRGEAGGTASDDGFYEGSSDESSNDGLIAADTSMASSMDTGAGDNSALDTSLDDNVFNNDAVSDQVETEGPSSSSLSLSGAGAVSGSGGSYSGDDRGLDQTLESEENLHDFLTRQMAMQITVAADRLIATHIIDLVDEAGYVPEEEVAAIADRLDCPLDQVAHVLETLQTLEPTGVFARSLSECLALQLKELNRYDPAIAALLDNLDLLAKRDMAALKRVCGVDSEDLADMIREIRELNPKPGTAYSSGDIQPVVPDIFVTKSRAGLWTVELNSDTLPKVLVNSQYMAELSGVSGNKEAKSFVSECVSNANWLVKALDQRAKTILKVSTALVKKQERFFELGVRYLKPLTLRDIAEEIDMHESTVSRVTNGKFISCPRGMFELKYFFTSSISSADGGDAHSAEAVKYRLKELIDAEDPKKILSDDKLVIMMKDQGIDIARRTVAKYREAMKIPSSVQRRRQKNMGG</sequence>
<dbReference type="GO" id="GO:0000428">
    <property type="term" value="C:DNA-directed RNA polymerase complex"/>
    <property type="evidence" value="ECO:0007669"/>
    <property type="project" value="UniProtKB-KW"/>
</dbReference>
<evidence type="ECO:0000259" key="11">
    <source>
        <dbReference type="Pfam" id="PF04552"/>
    </source>
</evidence>
<dbReference type="Pfam" id="PF00309">
    <property type="entry name" value="Sigma54_AID"/>
    <property type="match status" value="1"/>
</dbReference>
<dbReference type="NCBIfam" id="TIGR02395">
    <property type="entry name" value="rpoN_sigma"/>
    <property type="match status" value="1"/>
</dbReference>
<dbReference type="GO" id="GO:0001216">
    <property type="term" value="F:DNA-binding transcription activator activity"/>
    <property type="evidence" value="ECO:0007669"/>
    <property type="project" value="InterPro"/>
</dbReference>
<gene>
    <name evidence="13" type="primary">rpoN2</name>
    <name evidence="13" type="ORF">GCM10017044_07740</name>
</gene>
<proteinExistence type="inferred from homology"/>
<organism evidence="13 14">
    <name type="scientific">Kordiimonas sediminis</name>
    <dbReference type="NCBI Taxonomy" id="1735581"/>
    <lineage>
        <taxon>Bacteria</taxon>
        <taxon>Pseudomonadati</taxon>
        <taxon>Pseudomonadota</taxon>
        <taxon>Alphaproteobacteria</taxon>
        <taxon>Kordiimonadales</taxon>
        <taxon>Kordiimonadaceae</taxon>
        <taxon>Kordiimonas</taxon>
    </lineage>
</organism>
<dbReference type="GO" id="GO:0006352">
    <property type="term" value="P:DNA-templated transcription initiation"/>
    <property type="evidence" value="ECO:0007669"/>
    <property type="project" value="InterPro"/>
</dbReference>
<feature type="region of interest" description="Disordered" evidence="10">
    <location>
        <begin position="49"/>
        <end position="89"/>
    </location>
</feature>
<dbReference type="InterPro" id="IPR000394">
    <property type="entry name" value="RNA_pol_sigma_54"/>
</dbReference>
<evidence type="ECO:0000256" key="1">
    <source>
        <dbReference type="ARBA" id="ARBA00008798"/>
    </source>
</evidence>
<dbReference type="GO" id="GO:0016779">
    <property type="term" value="F:nucleotidyltransferase activity"/>
    <property type="evidence" value="ECO:0007669"/>
    <property type="project" value="UniProtKB-KW"/>
</dbReference>
<keyword evidence="8 9" id="KW-0804">Transcription</keyword>
<feature type="domain" description="RNA polymerase sigma factor 54 core-binding" evidence="12">
    <location>
        <begin position="162"/>
        <end position="349"/>
    </location>
</feature>
<keyword evidence="7 9" id="KW-0238">DNA-binding</keyword>
<feature type="region of interest" description="Disordered" evidence="10">
    <location>
        <begin position="127"/>
        <end position="161"/>
    </location>
</feature>
<dbReference type="PANTHER" id="PTHR32248">
    <property type="entry name" value="RNA POLYMERASE SIGMA-54 FACTOR"/>
    <property type="match status" value="1"/>
</dbReference>